<reference evidence="2" key="1">
    <citation type="submission" date="2022-06" db="EMBL/GenBank/DDBJ databases">
        <authorList>
            <consortium name="SYNGENTA / RWTH Aachen University"/>
        </authorList>
    </citation>
    <scope>NUCLEOTIDE SEQUENCE</scope>
</reference>
<evidence type="ECO:0000313" key="2">
    <source>
        <dbReference type="EMBL" id="CAH7690654.1"/>
    </source>
</evidence>
<keyword evidence="1" id="KW-1133">Transmembrane helix</keyword>
<keyword evidence="1" id="KW-0472">Membrane</keyword>
<evidence type="ECO:0000313" key="3">
    <source>
        <dbReference type="Proteomes" id="UP001153365"/>
    </source>
</evidence>
<accession>A0AAV0BVZ5</accession>
<feature type="transmembrane region" description="Helical" evidence="1">
    <location>
        <begin position="43"/>
        <end position="65"/>
    </location>
</feature>
<name>A0AAV0BVZ5_PHAPC</name>
<protein>
    <submittedName>
        <fullName evidence="2">Uncharacterized protein</fullName>
    </submittedName>
</protein>
<evidence type="ECO:0000256" key="1">
    <source>
        <dbReference type="SAM" id="Phobius"/>
    </source>
</evidence>
<keyword evidence="1" id="KW-0812">Transmembrane</keyword>
<organism evidence="2 3">
    <name type="scientific">Phakopsora pachyrhizi</name>
    <name type="common">Asian soybean rust disease fungus</name>
    <dbReference type="NCBI Taxonomy" id="170000"/>
    <lineage>
        <taxon>Eukaryota</taxon>
        <taxon>Fungi</taxon>
        <taxon>Dikarya</taxon>
        <taxon>Basidiomycota</taxon>
        <taxon>Pucciniomycotina</taxon>
        <taxon>Pucciniomycetes</taxon>
        <taxon>Pucciniales</taxon>
        <taxon>Phakopsoraceae</taxon>
        <taxon>Phakopsora</taxon>
    </lineage>
</organism>
<proteinExistence type="predicted"/>
<dbReference type="Proteomes" id="UP001153365">
    <property type="component" value="Unassembled WGS sequence"/>
</dbReference>
<comment type="caution">
    <text evidence="2">The sequence shown here is derived from an EMBL/GenBank/DDBJ whole genome shotgun (WGS) entry which is preliminary data.</text>
</comment>
<dbReference type="EMBL" id="CALTRL010006357">
    <property type="protein sequence ID" value="CAH7690654.1"/>
    <property type="molecule type" value="Genomic_DNA"/>
</dbReference>
<sequence length="70" mass="8060">MDWNDFGEQQSSVLQGRDENLFEVELRNDLMDSPPAVGWESDLTVRVLMVVVAVRLIKAMTMVVIDRYQC</sequence>
<keyword evidence="3" id="KW-1185">Reference proteome</keyword>
<dbReference type="AlphaFoldDB" id="A0AAV0BVZ5"/>
<gene>
    <name evidence="2" type="ORF">PPACK8108_LOCUS26068</name>
</gene>